<dbReference type="RefSeq" id="WP_165032070.1">
    <property type="nucleotide sequence ID" value="NZ_JAAKZF010000043.1"/>
</dbReference>
<organism evidence="7 8">
    <name type="scientific">Allomesorhizobium camelthorni</name>
    <dbReference type="NCBI Taxonomy" id="475069"/>
    <lineage>
        <taxon>Bacteria</taxon>
        <taxon>Pseudomonadati</taxon>
        <taxon>Pseudomonadota</taxon>
        <taxon>Alphaproteobacteria</taxon>
        <taxon>Hyphomicrobiales</taxon>
        <taxon>Phyllobacteriaceae</taxon>
        <taxon>Allomesorhizobium</taxon>
    </lineage>
</organism>
<feature type="chain" id="PRO_5026111521" evidence="5">
    <location>
        <begin position="23"/>
        <end position="271"/>
    </location>
</feature>
<feature type="domain" description="Solute-binding protein family 3/N-terminal" evidence="6">
    <location>
        <begin position="33"/>
        <end position="255"/>
    </location>
</feature>
<evidence type="ECO:0000256" key="2">
    <source>
        <dbReference type="ARBA" id="ARBA00022448"/>
    </source>
</evidence>
<dbReference type="CDD" id="cd13689">
    <property type="entry name" value="PBP2_BsGlnH"/>
    <property type="match status" value="1"/>
</dbReference>
<accession>A0A6G4WI92</accession>
<dbReference type="InterPro" id="IPR051455">
    <property type="entry name" value="Bact_solute-bind_prot3"/>
</dbReference>
<evidence type="ECO:0000256" key="3">
    <source>
        <dbReference type="ARBA" id="ARBA00022729"/>
    </source>
</evidence>
<evidence type="ECO:0000259" key="6">
    <source>
        <dbReference type="SMART" id="SM00062"/>
    </source>
</evidence>
<sequence>MKLTHILTIGVALAAATTTARADQLADIKERGTLVCGTLGTAEPFSFQDPKTREIVGYDVDMCSKVADHLGVKLELKPMSVEARIPELMQGRVDILAANLGWTAERAQQIDYSHSYFVSQQKVVVTEESGITALEQLAGKKVSALKGSSSAQGVQREIPDAETVTYQDTSSAFLAVVQGKVDGFCASELILVKLRKQAEESSPLSIIEKSVFVEPWGLGIRKGETAFKTEVNKVLTDLDTSGEADGLFTKWFGPETVYEMKRDFKIGEIQG</sequence>
<dbReference type="InterPro" id="IPR018313">
    <property type="entry name" value="SBP_3_CS"/>
</dbReference>
<evidence type="ECO:0000313" key="7">
    <source>
        <dbReference type="EMBL" id="NGO54078.1"/>
    </source>
</evidence>
<dbReference type="SMART" id="SM00062">
    <property type="entry name" value="PBPb"/>
    <property type="match status" value="1"/>
</dbReference>
<proteinExistence type="inferred from homology"/>
<dbReference type="Gene3D" id="3.40.190.10">
    <property type="entry name" value="Periplasmic binding protein-like II"/>
    <property type="match status" value="2"/>
</dbReference>
<comment type="similarity">
    <text evidence="1 4">Belongs to the bacterial solute-binding protein 3 family.</text>
</comment>
<dbReference type="EMBL" id="JAAKZF010000043">
    <property type="protein sequence ID" value="NGO54078.1"/>
    <property type="molecule type" value="Genomic_DNA"/>
</dbReference>
<evidence type="ECO:0000313" key="8">
    <source>
        <dbReference type="Proteomes" id="UP001642900"/>
    </source>
</evidence>
<evidence type="ECO:0000256" key="5">
    <source>
        <dbReference type="SAM" id="SignalP"/>
    </source>
</evidence>
<dbReference type="PANTHER" id="PTHR30085:SF6">
    <property type="entry name" value="ABC TRANSPORTER GLUTAMINE-BINDING PROTEIN GLNH"/>
    <property type="match status" value="1"/>
</dbReference>
<dbReference type="GO" id="GO:0006865">
    <property type="term" value="P:amino acid transport"/>
    <property type="evidence" value="ECO:0007669"/>
    <property type="project" value="TreeGrafter"/>
</dbReference>
<dbReference type="Proteomes" id="UP001642900">
    <property type="component" value="Unassembled WGS sequence"/>
</dbReference>
<dbReference type="PROSITE" id="PS01039">
    <property type="entry name" value="SBP_BACTERIAL_3"/>
    <property type="match status" value="1"/>
</dbReference>
<keyword evidence="2" id="KW-0813">Transport</keyword>
<gene>
    <name evidence="7" type="ORF">G6N73_23515</name>
</gene>
<protein>
    <submittedName>
        <fullName evidence="7">ABC transporter substrate-binding protein</fullName>
    </submittedName>
</protein>
<feature type="signal peptide" evidence="5">
    <location>
        <begin position="1"/>
        <end position="22"/>
    </location>
</feature>
<dbReference type="InterPro" id="IPR001638">
    <property type="entry name" value="Solute-binding_3/MltF_N"/>
</dbReference>
<dbReference type="GO" id="GO:0005576">
    <property type="term" value="C:extracellular region"/>
    <property type="evidence" value="ECO:0007669"/>
    <property type="project" value="TreeGrafter"/>
</dbReference>
<dbReference type="SUPFAM" id="SSF53850">
    <property type="entry name" value="Periplasmic binding protein-like II"/>
    <property type="match status" value="1"/>
</dbReference>
<keyword evidence="3 5" id="KW-0732">Signal</keyword>
<reference evidence="7 8" key="1">
    <citation type="submission" date="2020-02" db="EMBL/GenBank/DDBJ databases">
        <title>Genome sequence of strain CCNWXJ40-4.</title>
        <authorList>
            <person name="Gao J."/>
            <person name="Sun J."/>
        </authorList>
    </citation>
    <scope>NUCLEOTIDE SEQUENCE [LARGE SCALE GENOMIC DNA]</scope>
    <source>
        <strain evidence="7 8">CCNWXJ 40-4</strain>
    </source>
</reference>
<evidence type="ECO:0000256" key="4">
    <source>
        <dbReference type="RuleBase" id="RU003744"/>
    </source>
</evidence>
<dbReference type="PANTHER" id="PTHR30085">
    <property type="entry name" value="AMINO ACID ABC TRANSPORTER PERMEASE"/>
    <property type="match status" value="1"/>
</dbReference>
<dbReference type="GO" id="GO:0030288">
    <property type="term" value="C:outer membrane-bounded periplasmic space"/>
    <property type="evidence" value="ECO:0007669"/>
    <property type="project" value="TreeGrafter"/>
</dbReference>
<dbReference type="Pfam" id="PF00497">
    <property type="entry name" value="SBP_bac_3"/>
    <property type="match status" value="1"/>
</dbReference>
<name>A0A6G4WI92_9HYPH</name>
<evidence type="ECO:0000256" key="1">
    <source>
        <dbReference type="ARBA" id="ARBA00010333"/>
    </source>
</evidence>
<dbReference type="AlphaFoldDB" id="A0A6G4WI92"/>
<comment type="caution">
    <text evidence="7">The sequence shown here is derived from an EMBL/GenBank/DDBJ whole genome shotgun (WGS) entry which is preliminary data.</text>
</comment>
<keyword evidence="8" id="KW-1185">Reference proteome</keyword>